<dbReference type="AlphaFoldDB" id="A0A1L3ZUT2"/>
<proteinExistence type="predicted"/>
<dbReference type="GO" id="GO:0005829">
    <property type="term" value="C:cytosol"/>
    <property type="evidence" value="ECO:0007669"/>
    <property type="project" value="TreeGrafter"/>
</dbReference>
<dbReference type="Pfam" id="PF07969">
    <property type="entry name" value="Amidohydro_3"/>
    <property type="match status" value="1"/>
</dbReference>
<dbReference type="SUPFAM" id="SSF51338">
    <property type="entry name" value="Composite domain of metallo-dependent hydrolases"/>
    <property type="match status" value="1"/>
</dbReference>
<dbReference type="InterPro" id="IPR032466">
    <property type="entry name" value="Metal_Hydrolase"/>
</dbReference>
<dbReference type="STRING" id="1921510.BSL82_08785"/>
<organism evidence="2 3">
    <name type="scientific">Tardibacter chloracetimidivorans</name>
    <dbReference type="NCBI Taxonomy" id="1921510"/>
    <lineage>
        <taxon>Bacteria</taxon>
        <taxon>Pseudomonadati</taxon>
        <taxon>Pseudomonadota</taxon>
        <taxon>Alphaproteobacteria</taxon>
        <taxon>Sphingomonadales</taxon>
        <taxon>Sphingomonadaceae</taxon>
        <taxon>Tardibacter</taxon>
    </lineage>
</organism>
<dbReference type="Proteomes" id="UP000182063">
    <property type="component" value="Chromosome"/>
</dbReference>
<sequence>MKADMLIKGGMIADGSGEEPFVADVAISGGKIVAVDDLDGWSAEEEINAQGLLVTPGFVDIHTHYDGHATWGSRLEPSSAHGVTTVVMGNCGVGFAPCKPDDRDRLIRLMEGVEDLPGPVLHEGLPWNWVSFPEYLDRLERRSFDMDVAAQVPHAPLRVFVMGERGAQREASTPEDIAEMGRIAREAIEAGAIGFSTSRTIAHKSSDGEFIPSLTASADELTGIAREIGKAGHGVIEAISDFDNLDSEFELMRAMSRASGRPLSISLMQKENAPSRWRGVLDRIEESNRQGMEIRGQVCGRPIGLLLGFHLSMNPFQNCALWKSRLADLSVQERLAALRDLETRRQLIAEMETAEPVRPFDKLFPLEDPVDYEPSADASIAALAARAGEAPAIWAYELLMGTAESGDGIIYAPMSNFADGTLDAALEMMKSPNTVLGLGDGGAHSGLICDASFPTWMLTHWGRDRPGERLPLGEVVRSLTSGTAEAVGMFDRGRLAAGAKADVNLIDFVRLRLRPPKMSWDLPAGGGRLNQSAHGFVATIVSGEITYRNGEATGALPGKLVRGKRG</sequence>
<dbReference type="Gene3D" id="3.20.20.140">
    <property type="entry name" value="Metal-dependent hydrolases"/>
    <property type="match status" value="2"/>
</dbReference>
<keyword evidence="2" id="KW-0378">Hydrolase</keyword>
<feature type="domain" description="Amidohydrolase 3" evidence="1">
    <location>
        <begin position="45"/>
        <end position="547"/>
    </location>
</feature>
<dbReference type="InterPro" id="IPR011059">
    <property type="entry name" value="Metal-dep_hydrolase_composite"/>
</dbReference>
<dbReference type="CDD" id="cd01297">
    <property type="entry name" value="D-aminoacylase"/>
    <property type="match status" value="1"/>
</dbReference>
<dbReference type="KEGG" id="sphj:BSL82_08785"/>
<dbReference type="PANTHER" id="PTHR11647">
    <property type="entry name" value="HYDRANTOINASE/DIHYDROPYRIMIDINASE FAMILY MEMBER"/>
    <property type="match status" value="1"/>
</dbReference>
<dbReference type="OrthoDB" id="9766983at2"/>
<gene>
    <name evidence="2" type="ORF">BSL82_08785</name>
</gene>
<accession>A0A1L3ZUT2</accession>
<dbReference type="InterPro" id="IPR050378">
    <property type="entry name" value="Metallo-dep_Hydrolases_sf"/>
</dbReference>
<keyword evidence="3" id="KW-1185">Reference proteome</keyword>
<reference evidence="3" key="1">
    <citation type="submission" date="2016-11" db="EMBL/GenBank/DDBJ databases">
        <title>Complete Genome Sequence of alachlor-degrading Sphingomonas sp. strain JJ-A5.</title>
        <authorList>
            <person name="Lee H."/>
            <person name="Ka J.-O."/>
        </authorList>
    </citation>
    <scope>NUCLEOTIDE SEQUENCE [LARGE SCALE GENOMIC DNA]</scope>
    <source>
        <strain evidence="3">JJ-A5</strain>
    </source>
</reference>
<protein>
    <submittedName>
        <fullName evidence="2">Amidohydrolase</fullName>
    </submittedName>
</protein>
<dbReference type="EMBL" id="CP018221">
    <property type="protein sequence ID" value="API59393.1"/>
    <property type="molecule type" value="Genomic_DNA"/>
</dbReference>
<evidence type="ECO:0000259" key="1">
    <source>
        <dbReference type="Pfam" id="PF07969"/>
    </source>
</evidence>
<dbReference type="Gene3D" id="2.30.40.10">
    <property type="entry name" value="Urease, subunit C, domain 1"/>
    <property type="match status" value="1"/>
</dbReference>
<dbReference type="SUPFAM" id="SSF51556">
    <property type="entry name" value="Metallo-dependent hydrolases"/>
    <property type="match status" value="1"/>
</dbReference>
<evidence type="ECO:0000313" key="3">
    <source>
        <dbReference type="Proteomes" id="UP000182063"/>
    </source>
</evidence>
<dbReference type="GO" id="GO:0016812">
    <property type="term" value="F:hydrolase activity, acting on carbon-nitrogen (but not peptide) bonds, in cyclic amides"/>
    <property type="evidence" value="ECO:0007669"/>
    <property type="project" value="TreeGrafter"/>
</dbReference>
<dbReference type="RefSeq" id="WP_072596950.1">
    <property type="nucleotide sequence ID" value="NZ_CP018221.1"/>
</dbReference>
<name>A0A1L3ZUT2_9SPHN</name>
<dbReference type="PANTHER" id="PTHR11647:SF1">
    <property type="entry name" value="COLLAPSIN RESPONSE MEDIATOR PROTEIN"/>
    <property type="match status" value="1"/>
</dbReference>
<dbReference type="InterPro" id="IPR013108">
    <property type="entry name" value="Amidohydro_3"/>
</dbReference>
<evidence type="ECO:0000313" key="2">
    <source>
        <dbReference type="EMBL" id="API59393.1"/>
    </source>
</evidence>